<feature type="region of interest" description="Disordered" evidence="2">
    <location>
        <begin position="105"/>
        <end position="136"/>
    </location>
</feature>
<keyword evidence="4" id="KW-1185">Reference proteome</keyword>
<dbReference type="EMBL" id="CDMY01000176">
    <property type="protein sequence ID" value="CEL93548.1"/>
    <property type="molecule type" value="Genomic_DNA"/>
</dbReference>
<feature type="coiled-coil region" evidence="1">
    <location>
        <begin position="24"/>
        <end position="79"/>
    </location>
</feature>
<organism evidence="3 4">
    <name type="scientific">Vitrella brassicaformis (strain CCMP3155)</name>
    <dbReference type="NCBI Taxonomy" id="1169540"/>
    <lineage>
        <taxon>Eukaryota</taxon>
        <taxon>Sar</taxon>
        <taxon>Alveolata</taxon>
        <taxon>Colpodellida</taxon>
        <taxon>Vitrellaceae</taxon>
        <taxon>Vitrella</taxon>
    </lineage>
</organism>
<sequence>MKHMTLVRHLEGTVEALKLMIASRNSLKEEKDSLLMQLRETSRTLLQSTSHVEELQGEIDRLAMQLQTAETRVIALREQCALHHQCHVRPPPLMRMGAFEQLYRHHPPMTDRSPSRQTSPRMLAAEGPSSAVPGRG</sequence>
<evidence type="ECO:0000256" key="2">
    <source>
        <dbReference type="SAM" id="MobiDB-lite"/>
    </source>
</evidence>
<dbReference type="VEuPathDB" id="CryptoDB:Vbra_11258"/>
<protein>
    <submittedName>
        <fullName evidence="3">Uncharacterized protein</fullName>
    </submittedName>
</protein>
<reference evidence="3 4" key="1">
    <citation type="submission" date="2014-11" db="EMBL/GenBank/DDBJ databases">
        <authorList>
            <person name="Zhu J."/>
            <person name="Qi W."/>
            <person name="Song R."/>
        </authorList>
    </citation>
    <scope>NUCLEOTIDE SEQUENCE [LARGE SCALE GENOMIC DNA]</scope>
</reference>
<accession>A0A0G4EDZ3</accession>
<keyword evidence="1" id="KW-0175">Coiled coil</keyword>
<dbReference type="InParanoid" id="A0A0G4EDZ3"/>
<name>A0A0G4EDZ3_VITBC</name>
<evidence type="ECO:0000256" key="1">
    <source>
        <dbReference type="SAM" id="Coils"/>
    </source>
</evidence>
<dbReference type="Proteomes" id="UP000041254">
    <property type="component" value="Unassembled WGS sequence"/>
</dbReference>
<dbReference type="AlphaFoldDB" id="A0A0G4EDZ3"/>
<evidence type="ECO:0000313" key="3">
    <source>
        <dbReference type="EMBL" id="CEL93548.1"/>
    </source>
</evidence>
<gene>
    <name evidence="3" type="ORF">Vbra_11258</name>
</gene>
<evidence type="ECO:0000313" key="4">
    <source>
        <dbReference type="Proteomes" id="UP000041254"/>
    </source>
</evidence>
<proteinExistence type="predicted"/>